<dbReference type="Proteomes" id="UP000199701">
    <property type="component" value="Unassembled WGS sequence"/>
</dbReference>
<protein>
    <submittedName>
        <fullName evidence="1">Uncharacterized protein</fullName>
    </submittedName>
</protein>
<proteinExistence type="predicted"/>
<dbReference type="STRING" id="99656.SAMN05421659_12037"/>
<organism evidence="1 2">
    <name type="scientific">[Clostridium] fimetarium</name>
    <dbReference type="NCBI Taxonomy" id="99656"/>
    <lineage>
        <taxon>Bacteria</taxon>
        <taxon>Bacillati</taxon>
        <taxon>Bacillota</taxon>
        <taxon>Clostridia</taxon>
        <taxon>Lachnospirales</taxon>
        <taxon>Lachnospiraceae</taxon>
    </lineage>
</organism>
<name>A0A1I0RR00_9FIRM</name>
<keyword evidence="2" id="KW-1185">Reference proteome</keyword>
<gene>
    <name evidence="1" type="ORF">SAMN05421659_12037</name>
</gene>
<reference evidence="1 2" key="1">
    <citation type="submission" date="2016-10" db="EMBL/GenBank/DDBJ databases">
        <authorList>
            <person name="de Groot N.N."/>
        </authorList>
    </citation>
    <scope>NUCLEOTIDE SEQUENCE [LARGE SCALE GENOMIC DNA]</scope>
    <source>
        <strain evidence="1 2">DSM 9179</strain>
    </source>
</reference>
<evidence type="ECO:0000313" key="1">
    <source>
        <dbReference type="EMBL" id="SEW43164.1"/>
    </source>
</evidence>
<sequence>MYSLVEQNFNCNKKIKLNFNGGELSSDTRYFPVKECSHKTGFEKLIKQKFKTNIWTKIILLS</sequence>
<dbReference type="AlphaFoldDB" id="A0A1I0RR00"/>
<accession>A0A1I0RR00</accession>
<dbReference type="EMBL" id="FOJI01000020">
    <property type="protein sequence ID" value="SEW43164.1"/>
    <property type="molecule type" value="Genomic_DNA"/>
</dbReference>
<evidence type="ECO:0000313" key="2">
    <source>
        <dbReference type="Proteomes" id="UP000199701"/>
    </source>
</evidence>